<dbReference type="Proteomes" id="UP001209878">
    <property type="component" value="Unassembled WGS sequence"/>
</dbReference>
<evidence type="ECO:0000256" key="1">
    <source>
        <dbReference type="SAM" id="Phobius"/>
    </source>
</evidence>
<comment type="caution">
    <text evidence="2">The sequence shown here is derived from an EMBL/GenBank/DDBJ whole genome shotgun (WGS) entry which is preliminary data.</text>
</comment>
<proteinExistence type="predicted"/>
<keyword evidence="3" id="KW-1185">Reference proteome</keyword>
<keyword evidence="1" id="KW-0812">Transmembrane</keyword>
<reference evidence="2" key="1">
    <citation type="journal article" date="2023" name="Mol. Biol. Evol.">
        <title>Third-Generation Sequencing Reveals the Adaptive Role of the Epigenome in Three Deep-Sea Polychaetes.</title>
        <authorList>
            <person name="Perez M."/>
            <person name="Aroh O."/>
            <person name="Sun Y."/>
            <person name="Lan Y."/>
            <person name="Juniper S.K."/>
            <person name="Young C.R."/>
            <person name="Angers B."/>
            <person name="Qian P.Y."/>
        </authorList>
    </citation>
    <scope>NUCLEOTIDE SEQUENCE</scope>
    <source>
        <strain evidence="2">R07B-5</strain>
    </source>
</reference>
<evidence type="ECO:0000313" key="3">
    <source>
        <dbReference type="Proteomes" id="UP001209878"/>
    </source>
</evidence>
<keyword evidence="1" id="KW-1133">Transmembrane helix</keyword>
<keyword evidence="1" id="KW-0472">Membrane</keyword>
<organism evidence="2 3">
    <name type="scientific">Ridgeia piscesae</name>
    <name type="common">Tubeworm</name>
    <dbReference type="NCBI Taxonomy" id="27915"/>
    <lineage>
        <taxon>Eukaryota</taxon>
        <taxon>Metazoa</taxon>
        <taxon>Spiralia</taxon>
        <taxon>Lophotrochozoa</taxon>
        <taxon>Annelida</taxon>
        <taxon>Polychaeta</taxon>
        <taxon>Sedentaria</taxon>
        <taxon>Canalipalpata</taxon>
        <taxon>Sabellida</taxon>
        <taxon>Siboglinidae</taxon>
        <taxon>Ridgeia</taxon>
    </lineage>
</organism>
<name>A0AAD9KY57_RIDPI</name>
<accession>A0AAD9KY57</accession>
<evidence type="ECO:0000313" key="2">
    <source>
        <dbReference type="EMBL" id="KAK2179495.1"/>
    </source>
</evidence>
<protein>
    <submittedName>
        <fullName evidence="2">Uncharacterized protein</fullName>
    </submittedName>
</protein>
<feature type="transmembrane region" description="Helical" evidence="1">
    <location>
        <begin position="36"/>
        <end position="56"/>
    </location>
</feature>
<sequence length="89" mass="10410">MPAFAIARQFTKDSFTKQVLPRTRSRQFMGRMTHNLLFRTAILMSFLGVGLSTFSISQLHDTRPRHLFLRDMSPPQQWHNAPVKTEELH</sequence>
<gene>
    <name evidence="2" type="ORF">NP493_487g02000</name>
</gene>
<dbReference type="EMBL" id="JAODUO010000487">
    <property type="protein sequence ID" value="KAK2179495.1"/>
    <property type="molecule type" value="Genomic_DNA"/>
</dbReference>
<dbReference type="AlphaFoldDB" id="A0AAD9KY57"/>